<name>A0ABS6ATE7_9NOCA</name>
<dbReference type="InterPro" id="IPR036388">
    <property type="entry name" value="WH-like_DNA-bd_sf"/>
</dbReference>
<evidence type="ECO:0000313" key="7">
    <source>
        <dbReference type="EMBL" id="MBU3060283.1"/>
    </source>
</evidence>
<dbReference type="InterPro" id="IPR005471">
    <property type="entry name" value="Tscrpt_reg_IclR_N"/>
</dbReference>
<feature type="region of interest" description="Disordered" evidence="4">
    <location>
        <begin position="235"/>
        <end position="254"/>
    </location>
</feature>
<dbReference type="SMART" id="SM00346">
    <property type="entry name" value="HTH_ICLR"/>
    <property type="match status" value="1"/>
</dbReference>
<protein>
    <submittedName>
        <fullName evidence="7">Helix-turn-helix domain-containing protein</fullName>
    </submittedName>
</protein>
<feature type="domain" description="HTH iclR-type" evidence="5">
    <location>
        <begin position="4"/>
        <end position="64"/>
    </location>
</feature>
<evidence type="ECO:0000259" key="5">
    <source>
        <dbReference type="PROSITE" id="PS51077"/>
    </source>
</evidence>
<keyword evidence="2" id="KW-0238">DNA-binding</keyword>
<evidence type="ECO:0000256" key="3">
    <source>
        <dbReference type="ARBA" id="ARBA00023163"/>
    </source>
</evidence>
<dbReference type="SUPFAM" id="SSF55781">
    <property type="entry name" value="GAF domain-like"/>
    <property type="match status" value="1"/>
</dbReference>
<dbReference type="SUPFAM" id="SSF46785">
    <property type="entry name" value="Winged helix' DNA-binding domain"/>
    <property type="match status" value="1"/>
</dbReference>
<dbReference type="PROSITE" id="PS51078">
    <property type="entry name" value="ICLR_ED"/>
    <property type="match status" value="1"/>
</dbReference>
<comment type="caution">
    <text evidence="7">The sequence shown here is derived from an EMBL/GenBank/DDBJ whole genome shotgun (WGS) entry which is preliminary data.</text>
</comment>
<keyword evidence="3" id="KW-0804">Transcription</keyword>
<dbReference type="EMBL" id="JAHKNI010000001">
    <property type="protein sequence ID" value="MBU3060283.1"/>
    <property type="molecule type" value="Genomic_DNA"/>
</dbReference>
<dbReference type="Gene3D" id="3.30.450.40">
    <property type="match status" value="1"/>
</dbReference>
<evidence type="ECO:0000256" key="2">
    <source>
        <dbReference type="ARBA" id="ARBA00023125"/>
    </source>
</evidence>
<sequence length="254" mass="27183">MREQRAIMRADQILDAVARARPPLTLTEIAAAIDAPVSTTQDLIEDLCRCGFLHRAARRYRLGLRPHVLGVLAARPGPPGGLDHRALQTLSRDARVPIGLAALVGTQLLYLDHAGPRAPRQLQRVADDHTPRPVLRTAAGRLLLAYADDADRERLLHRAADAPAAAAFTAELPAIRREGLARSDGLADPDIRAIALPVTEHGVVVAAAVLTARRYGPGNRSPALERAARRVAQQLESIPHTDEPLSAPAGVGAM</sequence>
<dbReference type="PROSITE" id="PS51077">
    <property type="entry name" value="HTH_ICLR"/>
    <property type="match status" value="1"/>
</dbReference>
<proteinExistence type="predicted"/>
<evidence type="ECO:0000256" key="1">
    <source>
        <dbReference type="ARBA" id="ARBA00023015"/>
    </source>
</evidence>
<evidence type="ECO:0000259" key="6">
    <source>
        <dbReference type="PROSITE" id="PS51078"/>
    </source>
</evidence>
<reference evidence="7 8" key="1">
    <citation type="submission" date="2021-06" db="EMBL/GenBank/DDBJ databases">
        <title>Actinomycetes sequencing.</title>
        <authorList>
            <person name="Shan Q."/>
        </authorList>
    </citation>
    <scope>NUCLEOTIDE SEQUENCE [LARGE SCALE GENOMIC DNA]</scope>
    <source>
        <strain evidence="7 8">NEAU-G5</strain>
    </source>
</reference>
<evidence type="ECO:0000256" key="4">
    <source>
        <dbReference type="SAM" id="MobiDB-lite"/>
    </source>
</evidence>
<dbReference type="RefSeq" id="WP_215915172.1">
    <property type="nucleotide sequence ID" value="NZ_JAHKNI010000001.1"/>
</dbReference>
<dbReference type="PANTHER" id="PTHR30136:SF34">
    <property type="entry name" value="TRANSCRIPTIONAL REGULATOR"/>
    <property type="match status" value="1"/>
</dbReference>
<keyword evidence="1" id="KW-0805">Transcription regulation</keyword>
<accession>A0ABS6ATE7</accession>
<keyword evidence="8" id="KW-1185">Reference proteome</keyword>
<dbReference type="Proteomes" id="UP000733379">
    <property type="component" value="Unassembled WGS sequence"/>
</dbReference>
<evidence type="ECO:0000313" key="8">
    <source>
        <dbReference type="Proteomes" id="UP000733379"/>
    </source>
</evidence>
<dbReference type="InterPro" id="IPR029016">
    <property type="entry name" value="GAF-like_dom_sf"/>
</dbReference>
<dbReference type="InterPro" id="IPR050707">
    <property type="entry name" value="HTH_MetabolicPath_Reg"/>
</dbReference>
<organism evidence="7 8">
    <name type="scientific">Nocardia albiluteola</name>
    <dbReference type="NCBI Taxonomy" id="2842303"/>
    <lineage>
        <taxon>Bacteria</taxon>
        <taxon>Bacillati</taxon>
        <taxon>Actinomycetota</taxon>
        <taxon>Actinomycetes</taxon>
        <taxon>Mycobacteriales</taxon>
        <taxon>Nocardiaceae</taxon>
        <taxon>Nocardia</taxon>
    </lineage>
</organism>
<dbReference type="Pfam" id="PF09339">
    <property type="entry name" value="HTH_IclR"/>
    <property type="match status" value="1"/>
</dbReference>
<feature type="domain" description="IclR-ED" evidence="6">
    <location>
        <begin position="65"/>
        <end position="237"/>
    </location>
</feature>
<dbReference type="InterPro" id="IPR036390">
    <property type="entry name" value="WH_DNA-bd_sf"/>
</dbReference>
<dbReference type="InterPro" id="IPR014757">
    <property type="entry name" value="Tscrpt_reg_IclR_C"/>
</dbReference>
<dbReference type="Gene3D" id="1.10.10.10">
    <property type="entry name" value="Winged helix-like DNA-binding domain superfamily/Winged helix DNA-binding domain"/>
    <property type="match status" value="1"/>
</dbReference>
<gene>
    <name evidence="7" type="ORF">KO481_01925</name>
</gene>
<dbReference type="Pfam" id="PF01614">
    <property type="entry name" value="IclR_C"/>
    <property type="match status" value="1"/>
</dbReference>
<dbReference type="PANTHER" id="PTHR30136">
    <property type="entry name" value="HELIX-TURN-HELIX TRANSCRIPTIONAL REGULATOR, ICLR FAMILY"/>
    <property type="match status" value="1"/>
</dbReference>